<sequence>MKLSEIIFLLYALLCLKKIHKVTYSYFILFTFFLLATFVKNPFMSFDNSVAPSFLKTSYWISISRYLELIACLGFTEYICNISKKIGVEGLVRLILNSSYYFSFLLIFLYLLNYLGTDWISVSHEGSFFLRLKGFYVEGGPLGLMYSMLIVLNILFVGKKKYTLIFLVILILSQSKAGVSCLCAYLAIYWISSFRQSRYYSRFKYILLPISVVFFLIVFVFISNIYIQRIVDTQMLQVYVNNNPEDYSVTAGRISATFILHEMFIKNPIIGIGMGNYPLLRNLDEYRSFFPVISIFDASGYGGIIDVINQFGLLGLILWGMILKKIYHLTSNWKIVFLSQFPFFFGVQMTFLYPWLLIGIMLDGTQIQNEKCDRLITYGRKDIQ</sequence>
<feature type="transmembrane region" description="Helical" evidence="1">
    <location>
        <begin position="135"/>
        <end position="157"/>
    </location>
</feature>
<dbReference type="RefSeq" id="WP_143255152.1">
    <property type="nucleotide sequence ID" value="NZ_CP103191.1"/>
</dbReference>
<feature type="transmembrane region" description="Helical" evidence="1">
    <location>
        <begin position="300"/>
        <end position="323"/>
    </location>
</feature>
<evidence type="ECO:0000313" key="3">
    <source>
        <dbReference type="Proteomes" id="UP000318823"/>
    </source>
</evidence>
<name>A0AAP9IZ86_BACOV</name>
<dbReference type="AlphaFoldDB" id="A0AAP9IZ86"/>
<accession>A0AAP9IZ86</accession>
<feature type="transmembrane region" description="Helical" evidence="1">
    <location>
        <begin position="91"/>
        <end position="115"/>
    </location>
</feature>
<feature type="transmembrane region" description="Helical" evidence="1">
    <location>
        <begin position="335"/>
        <end position="356"/>
    </location>
</feature>
<keyword evidence="1" id="KW-1133">Transmembrane helix</keyword>
<evidence type="ECO:0000256" key="1">
    <source>
        <dbReference type="SAM" id="Phobius"/>
    </source>
</evidence>
<feature type="transmembrane region" description="Helical" evidence="1">
    <location>
        <begin position="263"/>
        <end position="280"/>
    </location>
</feature>
<gene>
    <name evidence="2" type="ORF">DYI28_27410</name>
</gene>
<organism evidence="2 3">
    <name type="scientific">Bacteroides ovatus</name>
    <dbReference type="NCBI Taxonomy" id="28116"/>
    <lineage>
        <taxon>Bacteria</taxon>
        <taxon>Pseudomonadati</taxon>
        <taxon>Bacteroidota</taxon>
        <taxon>Bacteroidia</taxon>
        <taxon>Bacteroidales</taxon>
        <taxon>Bacteroidaceae</taxon>
        <taxon>Bacteroides</taxon>
    </lineage>
</organism>
<dbReference type="Proteomes" id="UP000318823">
    <property type="component" value="Chromosome"/>
</dbReference>
<evidence type="ECO:0000313" key="2">
    <source>
        <dbReference type="EMBL" id="QDM12135.1"/>
    </source>
</evidence>
<reference evidence="3" key="1">
    <citation type="journal article" date="2018" name="J. Anim. Genet.">
        <title>Acquired interbacterial defense systems protect against interspecies antagonism in the human gut microbiome.</title>
        <authorList>
            <person name="Ross B.D."/>
            <person name="Verster A.J."/>
            <person name="Radey M.C."/>
            <person name="Schmidtke D.T."/>
            <person name="Pope C.E."/>
            <person name="Hoffman L.R."/>
            <person name="Hajjar A."/>
            <person name="Peterson S.B."/>
            <person name="Borenstein E."/>
            <person name="Mougous J."/>
        </authorList>
    </citation>
    <scope>NUCLEOTIDE SEQUENCE [LARGE SCALE GENOMIC DNA]</scope>
    <source>
        <strain evidence="3">3725 D1 iv</strain>
    </source>
</reference>
<feature type="transmembrane region" description="Helical" evidence="1">
    <location>
        <begin position="164"/>
        <end position="191"/>
    </location>
</feature>
<protein>
    <submittedName>
        <fullName evidence="2">Uncharacterized protein</fullName>
    </submittedName>
</protein>
<keyword evidence="1" id="KW-0812">Transmembrane</keyword>
<feature type="transmembrane region" description="Helical" evidence="1">
    <location>
        <begin position="59"/>
        <end position="79"/>
    </location>
</feature>
<proteinExistence type="predicted"/>
<feature type="transmembrane region" description="Helical" evidence="1">
    <location>
        <begin position="203"/>
        <end position="227"/>
    </location>
</feature>
<feature type="transmembrane region" description="Helical" evidence="1">
    <location>
        <begin position="21"/>
        <end position="39"/>
    </location>
</feature>
<dbReference type="EMBL" id="CP041395">
    <property type="protein sequence ID" value="QDM12135.1"/>
    <property type="molecule type" value="Genomic_DNA"/>
</dbReference>
<keyword evidence="1" id="KW-0472">Membrane</keyword>